<gene>
    <name evidence="2" type="ORF">Prudu_005739</name>
</gene>
<organism evidence="2">
    <name type="scientific">Prunus dulcis</name>
    <name type="common">Almond</name>
    <name type="synonym">Amygdalus dulcis</name>
    <dbReference type="NCBI Taxonomy" id="3755"/>
    <lineage>
        <taxon>Eukaryota</taxon>
        <taxon>Viridiplantae</taxon>
        <taxon>Streptophyta</taxon>
        <taxon>Embryophyta</taxon>
        <taxon>Tracheophyta</taxon>
        <taxon>Spermatophyta</taxon>
        <taxon>Magnoliopsida</taxon>
        <taxon>eudicotyledons</taxon>
        <taxon>Gunneridae</taxon>
        <taxon>Pentapetalae</taxon>
        <taxon>rosids</taxon>
        <taxon>fabids</taxon>
        <taxon>Rosales</taxon>
        <taxon>Rosaceae</taxon>
        <taxon>Amygdaloideae</taxon>
        <taxon>Amygdaleae</taxon>
        <taxon>Prunus</taxon>
    </lineage>
</organism>
<dbReference type="PANTHER" id="PTHR10775:SF179">
    <property type="entry name" value="TRANSPOSON, EN_SPM-LIKE, TRANSPOSASE-ASSOCIATED DOMAIN PROTEIN"/>
    <property type="match status" value="1"/>
</dbReference>
<dbReference type="AlphaFoldDB" id="A0A4Y1QYB4"/>
<dbReference type="EMBL" id="AP019298">
    <property type="protein sequence ID" value="BBG96814.1"/>
    <property type="molecule type" value="Genomic_DNA"/>
</dbReference>
<feature type="domain" description="DUF4216" evidence="1">
    <location>
        <begin position="368"/>
        <end position="417"/>
    </location>
</feature>
<sequence>MIGVYDAHNGEYFTLRAALMWTINDFPAYGNLSGCVVKGYKACPICGDDTPSHRLKNGHKICYIGHRKWLPINHPYRRQRAAFNGKPEYGIPPEPLTGEEVLHMVENGDRVCWKKKSIFFDLEYWKYLPVRHALDVMHIEKNVCDSIIGTLLEIPGKNKDGIAARLDLLNMGFKTDLQPEYGGRRTRLPPGPWNLSRAEKREVPEGYSSNIKNLVSLQDSRLLGLKSHDCHTLMQQLLPVAIRSVLEKPARYAITRLCFFFNAICAKTVDVSKLDKLEEDVIYESAEGEQNRTRPEGCIAERQHMIHIKTAYPKFRKRTKWLQDKHNSTFIQWLRFKVQSELEEDNHGVSENLRWLAAGPNMAVPLYRSYLIKVDELGFTLVDLSKIGHRNDQFVLASQVKQIFFVDDPMHRGWSVVLSMPNREYNDVIGDEVLGDVIIECEPFTRGMPNVDTFDELVGELGGQNIRGGCEDIWIE</sequence>
<accession>A0A4Y1QYB4</accession>
<protein>
    <recommendedName>
        <fullName evidence="1">DUF4216 domain-containing protein</fullName>
    </recommendedName>
</protein>
<reference evidence="2" key="1">
    <citation type="journal article" date="2019" name="Science">
        <title>Mutation of a bHLH transcription factor allowed almond domestication.</title>
        <authorList>
            <person name="Sanchez-Perez R."/>
            <person name="Pavan S."/>
            <person name="Mazzeo R."/>
            <person name="Moldovan C."/>
            <person name="Aiese Cigliano R."/>
            <person name="Del Cueto J."/>
            <person name="Ricciardi F."/>
            <person name="Lotti C."/>
            <person name="Ricciardi L."/>
            <person name="Dicenta F."/>
            <person name="Lopez-Marques R.L."/>
            <person name="Lindberg Moller B."/>
        </authorList>
    </citation>
    <scope>NUCLEOTIDE SEQUENCE</scope>
</reference>
<evidence type="ECO:0000259" key="1">
    <source>
        <dbReference type="Pfam" id="PF13952"/>
    </source>
</evidence>
<dbReference type="Pfam" id="PF02992">
    <property type="entry name" value="Transposase_21"/>
    <property type="match status" value="1"/>
</dbReference>
<proteinExistence type="predicted"/>
<dbReference type="PANTHER" id="PTHR10775">
    <property type="entry name" value="OS08G0208400 PROTEIN"/>
    <property type="match status" value="1"/>
</dbReference>
<dbReference type="Pfam" id="PF13952">
    <property type="entry name" value="DUF4216"/>
    <property type="match status" value="1"/>
</dbReference>
<name>A0A4Y1QYB4_PRUDU</name>
<evidence type="ECO:0000313" key="2">
    <source>
        <dbReference type="EMBL" id="BBG96814.1"/>
    </source>
</evidence>
<dbReference type="InterPro" id="IPR025312">
    <property type="entry name" value="DUF4216"/>
</dbReference>
<dbReference type="InterPro" id="IPR004242">
    <property type="entry name" value="Transposase_21"/>
</dbReference>